<dbReference type="CDD" id="cd16282">
    <property type="entry name" value="metallo-hydrolase-like_MBL-fold"/>
    <property type="match status" value="1"/>
</dbReference>
<comment type="subunit">
    <text evidence="5">Monomer.</text>
</comment>
<evidence type="ECO:0000256" key="2">
    <source>
        <dbReference type="ARBA" id="ARBA00001947"/>
    </source>
</evidence>
<dbReference type="PATRIC" id="fig|502682.8.peg.517"/>
<name>A0A0G9MQ99_9SPHN</name>
<keyword evidence="14" id="KW-1185">Reference proteome</keyword>
<evidence type="ECO:0000256" key="9">
    <source>
        <dbReference type="ARBA" id="ARBA00022764"/>
    </source>
</evidence>
<comment type="caution">
    <text evidence="13">The sequence shown here is derived from an EMBL/GenBank/DDBJ whole genome shotgun (WGS) entry which is preliminary data.</text>
</comment>
<accession>A0A0G9MQ99</accession>
<dbReference type="OrthoDB" id="420651at2"/>
<evidence type="ECO:0000256" key="5">
    <source>
        <dbReference type="ARBA" id="ARBA00011245"/>
    </source>
</evidence>
<evidence type="ECO:0000256" key="6">
    <source>
        <dbReference type="ARBA" id="ARBA00012865"/>
    </source>
</evidence>
<dbReference type="InterPro" id="IPR036866">
    <property type="entry name" value="RibonucZ/Hydroxyglut_hydro"/>
</dbReference>
<dbReference type="EMBL" id="LBHC01000001">
    <property type="protein sequence ID" value="KLE32912.1"/>
    <property type="molecule type" value="Genomic_DNA"/>
</dbReference>
<gene>
    <name evidence="13" type="ORF">AAW01_02535</name>
</gene>
<evidence type="ECO:0000313" key="13">
    <source>
        <dbReference type="EMBL" id="KLE32912.1"/>
    </source>
</evidence>
<dbReference type="InterPro" id="IPR001018">
    <property type="entry name" value="Beta-lactamase_class-B_CS"/>
</dbReference>
<sequence length="286" mass="30185">MKLPIACFALLASTAMSLAAQDMADVEITAEEVAPGIAVLFGRGGNIGVSHGEDGTILIDDQYAPLTGRIQQAVSDLGATPVRFLINTHYHGDHIGGNENFGHAGALIMAHDNVRERLITGTGRTPAAAPAGLPVITYDTGMTIHANGDTVDIIYLDGHTDGDSIVVWREDNVIHMGDLFFHEFGFPFVDVEAGGNVRHLLASLGTAIGMMDDETVVIPGHGPVATRSDLVNYRVMISESVAAVEAMLAEGMDRDAIVEANPVGPLRNTDGFISDEAFIDAIIASL</sequence>
<dbReference type="GO" id="GO:0017001">
    <property type="term" value="P:antibiotic catabolic process"/>
    <property type="evidence" value="ECO:0007669"/>
    <property type="project" value="InterPro"/>
</dbReference>
<dbReference type="Pfam" id="PF00753">
    <property type="entry name" value="Lactamase_B"/>
    <property type="match status" value="1"/>
</dbReference>
<dbReference type="GO" id="GO:0046677">
    <property type="term" value="P:response to antibiotic"/>
    <property type="evidence" value="ECO:0007669"/>
    <property type="project" value="UniProtKB-KW"/>
</dbReference>
<evidence type="ECO:0000256" key="12">
    <source>
        <dbReference type="ARBA" id="ARBA00023251"/>
    </source>
</evidence>
<evidence type="ECO:0000256" key="8">
    <source>
        <dbReference type="ARBA" id="ARBA00022729"/>
    </source>
</evidence>
<dbReference type="EC" id="3.5.2.6" evidence="6"/>
<dbReference type="InterPro" id="IPR001279">
    <property type="entry name" value="Metallo-B-lactamas"/>
</dbReference>
<comment type="subcellular location">
    <subcellularLocation>
        <location evidence="3">Periplasm</location>
    </subcellularLocation>
</comment>
<keyword evidence="12" id="KW-0046">Antibiotic resistance</keyword>
<keyword evidence="11" id="KW-0862">Zinc</keyword>
<dbReference type="SMART" id="SM00849">
    <property type="entry name" value="Lactamase_B"/>
    <property type="match status" value="1"/>
</dbReference>
<keyword evidence="7" id="KW-0479">Metal-binding</keyword>
<evidence type="ECO:0000256" key="11">
    <source>
        <dbReference type="ARBA" id="ARBA00022833"/>
    </source>
</evidence>
<dbReference type="GO" id="GO:0042597">
    <property type="term" value="C:periplasmic space"/>
    <property type="evidence" value="ECO:0007669"/>
    <property type="project" value="UniProtKB-SubCell"/>
</dbReference>
<protein>
    <recommendedName>
        <fullName evidence="6">beta-lactamase</fullName>
        <ecNumber evidence="6">3.5.2.6</ecNumber>
    </recommendedName>
</protein>
<comment type="similarity">
    <text evidence="4">Belongs to the metallo-beta-lactamase superfamily. Class-B beta-lactamase family.</text>
</comment>
<dbReference type="PANTHER" id="PTHR42951:SF4">
    <property type="entry name" value="ACYL-COENZYME A THIOESTERASE MBLAC2"/>
    <property type="match status" value="1"/>
</dbReference>
<evidence type="ECO:0000256" key="7">
    <source>
        <dbReference type="ARBA" id="ARBA00022723"/>
    </source>
</evidence>
<dbReference type="PANTHER" id="PTHR42951">
    <property type="entry name" value="METALLO-BETA-LACTAMASE DOMAIN-CONTAINING"/>
    <property type="match status" value="1"/>
</dbReference>
<dbReference type="PROSITE" id="PS00743">
    <property type="entry name" value="BETA_LACTAMASE_B_1"/>
    <property type="match status" value="1"/>
</dbReference>
<evidence type="ECO:0000256" key="4">
    <source>
        <dbReference type="ARBA" id="ARBA00005250"/>
    </source>
</evidence>
<dbReference type="SUPFAM" id="SSF56281">
    <property type="entry name" value="Metallo-hydrolase/oxidoreductase"/>
    <property type="match status" value="1"/>
</dbReference>
<organism evidence="13 14">
    <name type="scientific">Aurantiacibacter gangjinensis</name>
    <dbReference type="NCBI Taxonomy" id="502682"/>
    <lineage>
        <taxon>Bacteria</taxon>
        <taxon>Pseudomonadati</taxon>
        <taxon>Pseudomonadota</taxon>
        <taxon>Alphaproteobacteria</taxon>
        <taxon>Sphingomonadales</taxon>
        <taxon>Erythrobacteraceae</taxon>
        <taxon>Aurantiacibacter</taxon>
    </lineage>
</organism>
<evidence type="ECO:0000256" key="3">
    <source>
        <dbReference type="ARBA" id="ARBA00004418"/>
    </source>
</evidence>
<evidence type="ECO:0000256" key="1">
    <source>
        <dbReference type="ARBA" id="ARBA00001526"/>
    </source>
</evidence>
<dbReference type="Gene3D" id="3.60.15.10">
    <property type="entry name" value="Ribonuclease Z/Hydroxyacylglutathione hydrolase-like"/>
    <property type="match status" value="1"/>
</dbReference>
<keyword evidence="9" id="KW-0574">Periplasm</keyword>
<reference evidence="13 14" key="1">
    <citation type="submission" date="2015-04" db="EMBL/GenBank/DDBJ databases">
        <title>The draft genome sequence of Erythrobacr gangjinensis K7-2.</title>
        <authorList>
            <person name="Zhuang L."/>
            <person name="Liu Y."/>
            <person name="Shao Z."/>
        </authorList>
    </citation>
    <scope>NUCLEOTIDE SEQUENCE [LARGE SCALE GENOMIC DNA]</scope>
    <source>
        <strain evidence="13 14">K7-2</strain>
    </source>
</reference>
<dbReference type="STRING" id="502682.BMF35_a1928"/>
<proteinExistence type="inferred from homology"/>
<dbReference type="RefSeq" id="WP_047005762.1">
    <property type="nucleotide sequence ID" value="NZ_CP018097.1"/>
</dbReference>
<dbReference type="GO" id="GO:0008800">
    <property type="term" value="F:beta-lactamase activity"/>
    <property type="evidence" value="ECO:0007669"/>
    <property type="project" value="UniProtKB-EC"/>
</dbReference>
<dbReference type="KEGG" id="egn:BMF35_a1928"/>
<dbReference type="AlphaFoldDB" id="A0A0G9MQ99"/>
<dbReference type="GO" id="GO:0008270">
    <property type="term" value="F:zinc ion binding"/>
    <property type="evidence" value="ECO:0007669"/>
    <property type="project" value="InterPro"/>
</dbReference>
<evidence type="ECO:0000256" key="10">
    <source>
        <dbReference type="ARBA" id="ARBA00022801"/>
    </source>
</evidence>
<dbReference type="Proteomes" id="UP000053070">
    <property type="component" value="Unassembled WGS sequence"/>
</dbReference>
<dbReference type="InterPro" id="IPR050855">
    <property type="entry name" value="NDM-1-like"/>
</dbReference>
<comment type="cofactor">
    <cofactor evidence="2">
        <name>Zn(2+)</name>
        <dbReference type="ChEBI" id="CHEBI:29105"/>
    </cofactor>
</comment>
<keyword evidence="10 13" id="KW-0378">Hydrolase</keyword>
<comment type="catalytic activity">
    <reaction evidence="1">
        <text>a beta-lactam + H2O = a substituted beta-amino acid</text>
        <dbReference type="Rhea" id="RHEA:20401"/>
        <dbReference type="ChEBI" id="CHEBI:15377"/>
        <dbReference type="ChEBI" id="CHEBI:35627"/>
        <dbReference type="ChEBI" id="CHEBI:140347"/>
        <dbReference type="EC" id="3.5.2.6"/>
    </reaction>
</comment>
<keyword evidence="8" id="KW-0732">Signal</keyword>
<evidence type="ECO:0000313" key="14">
    <source>
        <dbReference type="Proteomes" id="UP000053070"/>
    </source>
</evidence>